<accession>A0ABS6WIL4</accession>
<comment type="caution">
    <text evidence="3">The sequence shown here is derived from an EMBL/GenBank/DDBJ whole genome shotgun (WGS) entry which is preliminary data.</text>
</comment>
<gene>
    <name evidence="3" type="ORF">KIH79_12495</name>
</gene>
<dbReference type="InterPro" id="IPR011708">
    <property type="entry name" value="DNA_pol3_alpha_NTPase_dom"/>
</dbReference>
<dbReference type="InterPro" id="IPR004805">
    <property type="entry name" value="DnaE2/DnaE/PolC"/>
</dbReference>
<dbReference type="SMART" id="SM00481">
    <property type="entry name" value="POLIIIAc"/>
    <property type="match status" value="1"/>
</dbReference>
<evidence type="ECO:0000256" key="1">
    <source>
        <dbReference type="SAM" id="MobiDB-lite"/>
    </source>
</evidence>
<evidence type="ECO:0000259" key="2">
    <source>
        <dbReference type="SMART" id="SM00481"/>
    </source>
</evidence>
<feature type="region of interest" description="Disordered" evidence="1">
    <location>
        <begin position="73"/>
        <end position="101"/>
    </location>
</feature>
<dbReference type="RefSeq" id="WP_219059670.1">
    <property type="nucleotide sequence ID" value="NZ_JAHBBH010000069.1"/>
</dbReference>
<name>A0ABS6WIL4_9BIFI</name>
<dbReference type="InterPro" id="IPR004013">
    <property type="entry name" value="PHP_dom"/>
</dbReference>
<dbReference type="Pfam" id="PF02811">
    <property type="entry name" value="PHP"/>
    <property type="match status" value="1"/>
</dbReference>
<dbReference type="CDD" id="cd12113">
    <property type="entry name" value="PHP_PolIIIA_DnaE3"/>
    <property type="match status" value="1"/>
</dbReference>
<protein>
    <submittedName>
        <fullName evidence="3">PHP domain-containing protein</fullName>
    </submittedName>
</protein>
<keyword evidence="4" id="KW-1185">Reference proteome</keyword>
<sequence>MSGDDFVHLHVHSAYSMTDGGASVDELAETAARMGQPALGLTDHGVVSGLFDFWKACRRADVKPVLGMEAYVTPETDRRDPSPVSWDPDPGRRRNPDDVSGGGKFTHLSLWAETDEGLSNLFAMSSTANLEGRVGRYPRVDRELLSRYAGGLICGSGCPSGAVQTRLRLGQFDEALRMAGELQDIFGRGNFFVELMDHGLEIESRVRAGLIDIAGKLGAPIVATADVHYARPEDRMAQEMRLCIESGMTWDDPSRFRFDGDGYYLRPGEEMRRLFADVPEACDNTRLIAERCDANFHPRPEGALMPVGDHGPDETSDGVLREMTDSGLLRLGVTVTDDVRDRTEIELRAIGSTNVAEYLLAVADVKRRLVESGLAFTPGEGNATASLVCYALGITQVNPLEQNVPAARFINARKPTFPTVTLRTEPGAARLVPDMLNAHYGKHHAAPTVAHSAYGRSNAVKAVARAFEYQKSAGSASDADAIDAWLREQHHTDVQDRIARFPYRRFVREGSIVLASRPFTELTSLIQQVDGTIATALDLHACRELGLPHLNILGSASLRRDDAASQKEEEPSLF</sequence>
<evidence type="ECO:0000313" key="4">
    <source>
        <dbReference type="Proteomes" id="UP000700815"/>
    </source>
</evidence>
<dbReference type="PANTHER" id="PTHR32294:SF0">
    <property type="entry name" value="DNA POLYMERASE III SUBUNIT ALPHA"/>
    <property type="match status" value="1"/>
</dbReference>
<dbReference type="Proteomes" id="UP000700815">
    <property type="component" value="Unassembled WGS sequence"/>
</dbReference>
<dbReference type="PANTHER" id="PTHR32294">
    <property type="entry name" value="DNA POLYMERASE III SUBUNIT ALPHA"/>
    <property type="match status" value="1"/>
</dbReference>
<proteinExistence type="predicted"/>
<dbReference type="EMBL" id="JAHBBH010000069">
    <property type="protein sequence ID" value="MBW3093717.1"/>
    <property type="molecule type" value="Genomic_DNA"/>
</dbReference>
<reference evidence="3 4" key="1">
    <citation type="submission" date="2021-05" db="EMBL/GenBank/DDBJ databases">
        <title>Phylogenetic classification of ten novel species belonging to the genus Bifidobacterium comprising B. colchicus sp. nov., B. abeli sp. nov., B. bicoloris sp. nov., B. guerezis sp. nov., B. rosaliae sp. nov., B. santillanensis sp. nov., B. argentati sp. nov., B. amazzoni sp. nov., B. pluviali sp. nov., and B. pinnaculum sp. nov.</title>
        <authorList>
            <person name="Lugli G.A."/>
            <person name="Ruiz Garcia L."/>
            <person name="Margolles A."/>
            <person name="Ventura M."/>
        </authorList>
    </citation>
    <scope>NUCLEOTIDE SEQUENCE [LARGE SCALE GENOMIC DNA]</scope>
    <source>
        <strain evidence="3 4">82T10</strain>
    </source>
</reference>
<dbReference type="InterPro" id="IPR003141">
    <property type="entry name" value="Pol/His_phosphatase_N"/>
</dbReference>
<dbReference type="Pfam" id="PF07733">
    <property type="entry name" value="DNA_pol3_alpha"/>
    <property type="match status" value="1"/>
</dbReference>
<evidence type="ECO:0000313" key="3">
    <source>
        <dbReference type="EMBL" id="MBW3093717.1"/>
    </source>
</evidence>
<organism evidence="3 4">
    <name type="scientific">Bifidobacterium miconis</name>
    <dbReference type="NCBI Taxonomy" id="2834435"/>
    <lineage>
        <taxon>Bacteria</taxon>
        <taxon>Bacillati</taxon>
        <taxon>Actinomycetota</taxon>
        <taxon>Actinomycetes</taxon>
        <taxon>Bifidobacteriales</taxon>
        <taxon>Bifidobacteriaceae</taxon>
        <taxon>Bifidobacterium</taxon>
    </lineage>
</organism>
<feature type="domain" description="Polymerase/histidinol phosphatase N-terminal" evidence="2">
    <location>
        <begin position="7"/>
        <end position="74"/>
    </location>
</feature>